<name>A0A4Q2W137_FUSOX</name>
<organism evidence="1 2">
    <name type="scientific">Fusarium oxysporum f. sp. narcissi</name>
    <dbReference type="NCBI Taxonomy" id="451672"/>
    <lineage>
        <taxon>Eukaryota</taxon>
        <taxon>Fungi</taxon>
        <taxon>Dikarya</taxon>
        <taxon>Ascomycota</taxon>
        <taxon>Pezizomycotina</taxon>
        <taxon>Sordariomycetes</taxon>
        <taxon>Hypocreomycetidae</taxon>
        <taxon>Hypocreales</taxon>
        <taxon>Nectriaceae</taxon>
        <taxon>Fusarium</taxon>
        <taxon>Fusarium oxysporum species complex</taxon>
    </lineage>
</organism>
<sequence length="85" mass="9871">MLMLAPQAPEPPLLHSPTEAMRSHFVPGYHPKLGKATHTCALRFSFDISIHSLLQPITIILHLQPHQTLRFRFGRKSFKFDRHIY</sequence>
<evidence type="ECO:0000313" key="1">
    <source>
        <dbReference type="EMBL" id="RYC93162.1"/>
    </source>
</evidence>
<reference evidence="1 2" key="1">
    <citation type="submission" date="2016-12" db="EMBL/GenBank/DDBJ databases">
        <title>Draft genome sequence of Fusarium oxysporum causing rot on Narcissus.</title>
        <authorList>
            <person name="Armitage A.D."/>
            <person name="Taylor A."/>
            <person name="Clarkson J.P."/>
            <person name="Harrison R.J."/>
            <person name="Jackson A.C."/>
        </authorList>
    </citation>
    <scope>NUCLEOTIDE SEQUENCE [LARGE SCALE GENOMIC DNA]</scope>
    <source>
        <strain evidence="1 2">N139</strain>
    </source>
</reference>
<dbReference type="Proteomes" id="UP000290540">
    <property type="component" value="Unassembled WGS sequence"/>
</dbReference>
<gene>
    <name evidence="1" type="ORF">BFJ63_vAg4027</name>
</gene>
<dbReference type="AlphaFoldDB" id="A0A4Q2W137"/>
<dbReference type="EMBL" id="MQTW01000020">
    <property type="protein sequence ID" value="RYC93162.1"/>
    <property type="molecule type" value="Genomic_DNA"/>
</dbReference>
<accession>A0A4Q2W137</accession>
<protein>
    <submittedName>
        <fullName evidence="1">Uncharacterized protein</fullName>
    </submittedName>
</protein>
<evidence type="ECO:0000313" key="2">
    <source>
        <dbReference type="Proteomes" id="UP000290540"/>
    </source>
</evidence>
<proteinExistence type="predicted"/>
<comment type="caution">
    <text evidence="1">The sequence shown here is derived from an EMBL/GenBank/DDBJ whole genome shotgun (WGS) entry which is preliminary data.</text>
</comment>